<proteinExistence type="predicted"/>
<protein>
    <submittedName>
        <fullName evidence="2">3-oxoadipate enol-lactonase</fullName>
        <ecNumber evidence="2">3.1.1.24</ecNumber>
    </submittedName>
</protein>
<dbReference type="InterPro" id="IPR050471">
    <property type="entry name" value="AB_hydrolase"/>
</dbReference>
<accession>A0ABU8XUL6</accession>
<feature type="domain" description="AB hydrolase-1" evidence="1">
    <location>
        <begin position="23"/>
        <end position="246"/>
    </location>
</feature>
<evidence type="ECO:0000313" key="3">
    <source>
        <dbReference type="Proteomes" id="UP001375743"/>
    </source>
</evidence>
<dbReference type="Proteomes" id="UP001375743">
    <property type="component" value="Unassembled WGS sequence"/>
</dbReference>
<gene>
    <name evidence="2" type="primary">pcaD</name>
    <name evidence="2" type="ORF">U1T56_17195</name>
</gene>
<keyword evidence="3" id="KW-1185">Reference proteome</keyword>
<dbReference type="RefSeq" id="WP_418160737.1">
    <property type="nucleotide sequence ID" value="NZ_JBBLZC010000019.1"/>
</dbReference>
<dbReference type="PRINTS" id="PR00111">
    <property type="entry name" value="ABHYDROLASE"/>
</dbReference>
<dbReference type="GO" id="GO:0047570">
    <property type="term" value="F:3-oxoadipate enol-lactonase activity"/>
    <property type="evidence" value="ECO:0007669"/>
    <property type="project" value="UniProtKB-EC"/>
</dbReference>
<dbReference type="Gene3D" id="3.40.50.1820">
    <property type="entry name" value="alpha/beta hydrolase"/>
    <property type="match status" value="1"/>
</dbReference>
<dbReference type="InterPro" id="IPR029058">
    <property type="entry name" value="AB_hydrolase_fold"/>
</dbReference>
<name>A0ABU8XUL6_9PROT</name>
<reference evidence="2 3" key="1">
    <citation type="submission" date="2024-01" db="EMBL/GenBank/DDBJ databases">
        <title>Multi-omics insights into the function and evolution of sodium benzoate biodegradation pathways in Benzoatithermus flavus gen. nov., sp. nov. from hot spring.</title>
        <authorList>
            <person name="Hu C.-J."/>
            <person name="Li W.-J."/>
        </authorList>
    </citation>
    <scope>NUCLEOTIDE SEQUENCE [LARGE SCALE GENOMIC DNA]</scope>
    <source>
        <strain evidence="2 3">SYSU G07066</strain>
    </source>
</reference>
<dbReference type="Pfam" id="PF00561">
    <property type="entry name" value="Abhydrolase_1"/>
    <property type="match status" value="1"/>
</dbReference>
<evidence type="ECO:0000313" key="2">
    <source>
        <dbReference type="EMBL" id="MEK0084891.1"/>
    </source>
</evidence>
<evidence type="ECO:0000259" key="1">
    <source>
        <dbReference type="Pfam" id="PF00561"/>
    </source>
</evidence>
<sequence>MSYVQAGDGCRIFYQVEGPATAPTVLLSNSLGTTLEMWQPQMAALTRHYRVLRYDSRGHGRSDAPPGPYTIARLGRDALELLDALGLERVAFCGLSMGGMVGQWLGIRAGGRLTRLVLANTSAQIGAPEIWNQRIATVEAQGMAAIVPGVIDRWFTKGFQEQAPEAVARIAAMLRAARPEGYTACCAAVRDMDQRDELQAIRMPTLVVAGRYDEATPPEHARLIAERIPGARLVELEAAHLANVEAAEAFTTALLDFLGR</sequence>
<dbReference type="EMBL" id="JBBLZC010000019">
    <property type="protein sequence ID" value="MEK0084891.1"/>
    <property type="molecule type" value="Genomic_DNA"/>
</dbReference>
<dbReference type="PANTHER" id="PTHR43433">
    <property type="entry name" value="HYDROLASE, ALPHA/BETA FOLD FAMILY PROTEIN"/>
    <property type="match status" value="1"/>
</dbReference>
<dbReference type="InterPro" id="IPR000073">
    <property type="entry name" value="AB_hydrolase_1"/>
</dbReference>
<keyword evidence="2" id="KW-0378">Hydrolase</keyword>
<dbReference type="SUPFAM" id="SSF53474">
    <property type="entry name" value="alpha/beta-Hydrolases"/>
    <property type="match status" value="1"/>
</dbReference>
<dbReference type="NCBIfam" id="TIGR02427">
    <property type="entry name" value="protocat_pcaD"/>
    <property type="match status" value="1"/>
</dbReference>
<organism evidence="2 3">
    <name type="scientific">Benzoatithermus flavus</name>
    <dbReference type="NCBI Taxonomy" id="3108223"/>
    <lineage>
        <taxon>Bacteria</taxon>
        <taxon>Pseudomonadati</taxon>
        <taxon>Pseudomonadota</taxon>
        <taxon>Alphaproteobacteria</taxon>
        <taxon>Geminicoccales</taxon>
        <taxon>Geminicoccaceae</taxon>
        <taxon>Benzoatithermus</taxon>
    </lineage>
</organism>
<comment type="caution">
    <text evidence="2">The sequence shown here is derived from an EMBL/GenBank/DDBJ whole genome shotgun (WGS) entry which is preliminary data.</text>
</comment>
<dbReference type="PANTHER" id="PTHR43433:SF5">
    <property type="entry name" value="AB HYDROLASE-1 DOMAIN-CONTAINING PROTEIN"/>
    <property type="match status" value="1"/>
</dbReference>
<dbReference type="InterPro" id="IPR026968">
    <property type="entry name" value="PcaD/CatD"/>
</dbReference>
<dbReference type="EC" id="3.1.1.24" evidence="2"/>